<feature type="compositionally biased region" description="Polar residues" evidence="1">
    <location>
        <begin position="707"/>
        <end position="720"/>
    </location>
</feature>
<sequence>MFCSSKTSKKRQSVTASGQQRAVSDCGGKRVVQALMSLEEFHNATYSAEVGSLEDRYTGNEELLEIEAYLERYKALEQRSFTPAVFASMQQMLFKMETACNGWFFRHPIHSKLSVKLHPYTNGILRLIDEIDVAYHELLAKFDAWKERNSSGGFSSFTDTADSVWLPDDPDMFEVSEEELMLSGLEEGVDITVVNKPSEKGKKGISQKDRYRSHLSSLWSDRGASTRMKIYGSLAPEYWPAKDSELSESINWGGDLLEQSQESRSSVSRRSVRTRSLRGEFGLTAEAHPTTQSVGGRSGTSRLTRASQRSEPRSVLRTPSESHPAPTPRHVNLYERLAKDAGLSLGDDFKRQLDVFHLKLMMIPTGRALLSQVMDPNNSADDDMYMYHRHSLHVFGHELNDHTAFLSQSDLPVVPEGVPDFDAEQVSRPRRLWQKLRKPAKKERPGGHFSDSLHAMQSLGNAYWCPGDYLEIWVPTQIRKESSYFAKSSDWNESKNEGYYTLMPKVVEYARGLIEALIRLRDYKFPTMDAYFAFTDFLENQIRAELGIAPKVDSTTARFTANTLYRREDVMGYDRLYGKKKAGKYRQWLNKAQDGIVDEQAILEKEEREYIKVDAPTGYQADSYFPSFDPTTRKWNVPAPYMSRSKFQLGGNSEAPLDELIYLLGGNFQVSDPVGFHPGALDWSQRSGASVSPVMHHPEFDFEVVASGSSQHDFQKSTPVTYRERSKTLLGRPKSKSESDRMLEEYEVIPERSRRRGAPAPEGQRHDMSAPETEETGGRAMVVTVDIEPGARQEVVPTPSLIEEEPEQD</sequence>
<accession>A0AAU9CH99</accession>
<dbReference type="EMBL" id="AP025314">
    <property type="protein sequence ID" value="BDD08131.1"/>
    <property type="molecule type" value="Genomic_DNA"/>
</dbReference>
<dbReference type="RefSeq" id="WP_338393407.1">
    <property type="nucleotide sequence ID" value="NZ_AP025314.1"/>
</dbReference>
<organism evidence="2 3">
    <name type="scientific">Fulvitalea axinellae</name>
    <dbReference type="NCBI Taxonomy" id="1182444"/>
    <lineage>
        <taxon>Bacteria</taxon>
        <taxon>Pseudomonadati</taxon>
        <taxon>Bacteroidota</taxon>
        <taxon>Cytophagia</taxon>
        <taxon>Cytophagales</taxon>
        <taxon>Persicobacteraceae</taxon>
        <taxon>Fulvitalea</taxon>
    </lineage>
</organism>
<dbReference type="Proteomes" id="UP001348817">
    <property type="component" value="Chromosome"/>
</dbReference>
<evidence type="ECO:0000313" key="3">
    <source>
        <dbReference type="Proteomes" id="UP001348817"/>
    </source>
</evidence>
<evidence type="ECO:0000313" key="2">
    <source>
        <dbReference type="EMBL" id="BDD08131.1"/>
    </source>
</evidence>
<feature type="region of interest" description="Disordered" evidence="1">
    <location>
        <begin position="707"/>
        <end position="809"/>
    </location>
</feature>
<protein>
    <submittedName>
        <fullName evidence="2">Uncharacterized protein</fullName>
    </submittedName>
</protein>
<feature type="compositionally biased region" description="Basic and acidic residues" evidence="1">
    <location>
        <begin position="735"/>
        <end position="752"/>
    </location>
</feature>
<proteinExistence type="predicted"/>
<name>A0AAU9CH99_9BACT</name>
<feature type="region of interest" description="Disordered" evidence="1">
    <location>
        <begin position="279"/>
        <end position="331"/>
    </location>
</feature>
<evidence type="ECO:0000256" key="1">
    <source>
        <dbReference type="SAM" id="MobiDB-lite"/>
    </source>
</evidence>
<keyword evidence="3" id="KW-1185">Reference proteome</keyword>
<reference evidence="2 3" key="1">
    <citation type="submission" date="2021-12" db="EMBL/GenBank/DDBJ databases">
        <title>Genome sequencing of bacteria with rrn-lacking chromosome and rrn-plasmid.</title>
        <authorList>
            <person name="Anda M."/>
            <person name="Iwasaki W."/>
        </authorList>
    </citation>
    <scope>NUCLEOTIDE SEQUENCE [LARGE SCALE GENOMIC DNA]</scope>
    <source>
        <strain evidence="2 3">DSM 100852</strain>
    </source>
</reference>
<feature type="compositionally biased region" description="Polar residues" evidence="1">
    <location>
        <begin position="289"/>
        <end position="307"/>
    </location>
</feature>
<gene>
    <name evidence="2" type="ORF">FUAX_05630</name>
</gene>
<dbReference type="AlphaFoldDB" id="A0AAU9CH99"/>
<dbReference type="KEGG" id="fax:FUAX_05630"/>